<keyword evidence="2" id="KW-1185">Reference proteome</keyword>
<gene>
    <name evidence="1" type="ORF">LITE_LOCUS37067</name>
</gene>
<dbReference type="AlphaFoldDB" id="A0AAV0P6Q8"/>
<reference evidence="1" key="1">
    <citation type="submission" date="2022-08" db="EMBL/GenBank/DDBJ databases">
        <authorList>
            <person name="Gutierrez-Valencia J."/>
        </authorList>
    </citation>
    <scope>NUCLEOTIDE SEQUENCE</scope>
</reference>
<name>A0AAV0P6Q8_9ROSI</name>
<proteinExistence type="predicted"/>
<protein>
    <submittedName>
        <fullName evidence="1">Uncharacterized protein</fullName>
    </submittedName>
</protein>
<comment type="caution">
    <text evidence="1">The sequence shown here is derived from an EMBL/GenBank/DDBJ whole genome shotgun (WGS) entry which is preliminary data.</text>
</comment>
<dbReference type="Proteomes" id="UP001154282">
    <property type="component" value="Unassembled WGS sequence"/>
</dbReference>
<accession>A0AAV0P6Q8</accession>
<evidence type="ECO:0000313" key="2">
    <source>
        <dbReference type="Proteomes" id="UP001154282"/>
    </source>
</evidence>
<organism evidence="1 2">
    <name type="scientific">Linum tenue</name>
    <dbReference type="NCBI Taxonomy" id="586396"/>
    <lineage>
        <taxon>Eukaryota</taxon>
        <taxon>Viridiplantae</taxon>
        <taxon>Streptophyta</taxon>
        <taxon>Embryophyta</taxon>
        <taxon>Tracheophyta</taxon>
        <taxon>Spermatophyta</taxon>
        <taxon>Magnoliopsida</taxon>
        <taxon>eudicotyledons</taxon>
        <taxon>Gunneridae</taxon>
        <taxon>Pentapetalae</taxon>
        <taxon>rosids</taxon>
        <taxon>fabids</taxon>
        <taxon>Malpighiales</taxon>
        <taxon>Linaceae</taxon>
        <taxon>Linum</taxon>
    </lineage>
</organism>
<evidence type="ECO:0000313" key="1">
    <source>
        <dbReference type="EMBL" id="CAI0466516.1"/>
    </source>
</evidence>
<sequence>MCHWVWAFKPKTLRPKEERVEVCWRLAHKRKHVGSGVVGYAPSSTCQ</sequence>
<dbReference type="EMBL" id="CAMGYJ010000008">
    <property type="protein sequence ID" value="CAI0466516.1"/>
    <property type="molecule type" value="Genomic_DNA"/>
</dbReference>